<protein>
    <recommendedName>
        <fullName evidence="4">Transmembrane protein</fullName>
    </recommendedName>
</protein>
<dbReference type="AlphaFoldDB" id="A0A059GAA7"/>
<dbReference type="EMBL" id="ARYL01000006">
    <property type="protein sequence ID" value="KDA03373.1"/>
    <property type="molecule type" value="Genomic_DNA"/>
</dbReference>
<evidence type="ECO:0000256" key="1">
    <source>
        <dbReference type="SAM" id="Phobius"/>
    </source>
</evidence>
<keyword evidence="1" id="KW-0812">Transmembrane</keyword>
<proteinExistence type="predicted"/>
<feature type="transmembrane region" description="Helical" evidence="1">
    <location>
        <begin position="78"/>
        <end position="97"/>
    </location>
</feature>
<feature type="transmembrane region" description="Helical" evidence="1">
    <location>
        <begin position="20"/>
        <end position="41"/>
    </location>
</feature>
<evidence type="ECO:0000313" key="2">
    <source>
        <dbReference type="EMBL" id="KDA03373.1"/>
    </source>
</evidence>
<feature type="transmembrane region" description="Helical" evidence="1">
    <location>
        <begin position="53"/>
        <end position="71"/>
    </location>
</feature>
<evidence type="ECO:0000313" key="3">
    <source>
        <dbReference type="Proteomes" id="UP000024942"/>
    </source>
</evidence>
<sequence>MVDQTVEMAPRRDYWISGNLKTVATGLTGIIAIFVALKATAYSAGDVVGLDDHIFRTVAFASLTVWVALTIGLRRSGAAAIIVLGMATFIELILAPVRGESYGTLASANMGIVLAYCGLQLYCYRVNENKTGK</sequence>
<keyword evidence="3" id="KW-1185">Reference proteome</keyword>
<name>A0A059GAA7_9PROT</name>
<comment type="caution">
    <text evidence="2">The sequence shown here is derived from an EMBL/GenBank/DDBJ whole genome shotgun (WGS) entry which is preliminary data.</text>
</comment>
<dbReference type="Proteomes" id="UP000024942">
    <property type="component" value="Unassembled WGS sequence"/>
</dbReference>
<keyword evidence="1" id="KW-1133">Transmembrane helix</keyword>
<keyword evidence="1" id="KW-0472">Membrane</keyword>
<evidence type="ECO:0008006" key="4">
    <source>
        <dbReference type="Google" id="ProtNLM"/>
    </source>
</evidence>
<dbReference type="OrthoDB" id="7619300at2"/>
<dbReference type="PATRIC" id="fig|1280953.3.peg.1170"/>
<reference evidence="2 3" key="1">
    <citation type="journal article" date="2014" name="Antonie Van Leeuwenhoek">
        <title>Hyphomonas beringensis sp. nov. and Hyphomonas chukchiensis sp. nov., isolated from surface seawater of the Bering Sea and Chukchi Sea.</title>
        <authorList>
            <person name="Li C."/>
            <person name="Lai Q."/>
            <person name="Li G."/>
            <person name="Dong C."/>
            <person name="Wang J."/>
            <person name="Liao Y."/>
            <person name="Shao Z."/>
        </authorList>
    </citation>
    <scope>NUCLEOTIDE SEQUENCE [LARGE SCALE GENOMIC DNA]</scope>
    <source>
        <strain evidence="2 3">SCH89</strain>
    </source>
</reference>
<organism evidence="2 3">
    <name type="scientific">Hyphomonas oceanitis SCH89</name>
    <dbReference type="NCBI Taxonomy" id="1280953"/>
    <lineage>
        <taxon>Bacteria</taxon>
        <taxon>Pseudomonadati</taxon>
        <taxon>Pseudomonadota</taxon>
        <taxon>Alphaproteobacteria</taxon>
        <taxon>Hyphomonadales</taxon>
        <taxon>Hyphomonadaceae</taxon>
        <taxon>Hyphomonas</taxon>
    </lineage>
</organism>
<feature type="transmembrane region" description="Helical" evidence="1">
    <location>
        <begin position="103"/>
        <end position="124"/>
    </location>
</feature>
<dbReference type="STRING" id="1280953.HOC_05808"/>
<accession>A0A059GAA7</accession>
<dbReference type="RefSeq" id="WP_035536651.1">
    <property type="nucleotide sequence ID" value="NZ_ARYL01000006.1"/>
</dbReference>
<gene>
    <name evidence="2" type="ORF">HOC_05808</name>
</gene>